<accession>A0A3Q2PAQ3</accession>
<evidence type="ECO:0000256" key="1">
    <source>
        <dbReference type="SAM" id="SignalP"/>
    </source>
</evidence>
<sequence length="130" mass="14745">MKVLVMAVLLLALSATEISEALDFYQKHVVNQNKPVNCNEEMTKINKGPGGCKYKNTFFKQALNNICGGTNQNGYVPLPIDQPVETYVCELQNEKETDYKKCKYNHKEYTARHAEVSAKKYSVIPIKLAR</sequence>
<dbReference type="Ensembl" id="ENSFHET00000001171.1">
    <property type="protein sequence ID" value="ENSFHEP00000009035.1"/>
    <property type="gene ID" value="ENSFHEG00000010234.1"/>
</dbReference>
<evidence type="ECO:0000313" key="3">
    <source>
        <dbReference type="Ensembl" id="ENSFHEP00000009035.1"/>
    </source>
</evidence>
<dbReference type="GeneTree" id="ENSGT00940000177522"/>
<dbReference type="InterPro" id="IPR023412">
    <property type="entry name" value="RNaseA_domain"/>
</dbReference>
<name>A0A3Q2PAQ3_FUNHE</name>
<keyword evidence="4" id="KW-1185">Reference proteome</keyword>
<evidence type="ECO:0000313" key="4">
    <source>
        <dbReference type="Proteomes" id="UP000265000"/>
    </source>
</evidence>
<protein>
    <recommendedName>
        <fullName evidence="2">Ribonuclease A-domain domain-containing protein</fullName>
    </recommendedName>
</protein>
<dbReference type="SUPFAM" id="SSF54076">
    <property type="entry name" value="RNase A-like"/>
    <property type="match status" value="1"/>
</dbReference>
<dbReference type="Gene3D" id="3.10.130.10">
    <property type="entry name" value="Ribonuclease A-like domain"/>
    <property type="match status" value="1"/>
</dbReference>
<dbReference type="SMART" id="SM00092">
    <property type="entry name" value="RNAse_Pc"/>
    <property type="match status" value="1"/>
</dbReference>
<dbReference type="Pfam" id="PF00074">
    <property type="entry name" value="RnaseA"/>
    <property type="match status" value="1"/>
</dbReference>
<feature type="signal peptide" evidence="1">
    <location>
        <begin position="1"/>
        <end position="21"/>
    </location>
</feature>
<reference evidence="3" key="1">
    <citation type="submission" date="2025-08" db="UniProtKB">
        <authorList>
            <consortium name="Ensembl"/>
        </authorList>
    </citation>
    <scope>IDENTIFICATION</scope>
</reference>
<keyword evidence="1" id="KW-0732">Signal</keyword>
<evidence type="ECO:0000259" key="2">
    <source>
        <dbReference type="SMART" id="SM00092"/>
    </source>
</evidence>
<feature type="chain" id="PRO_5018525990" description="Ribonuclease A-domain domain-containing protein" evidence="1">
    <location>
        <begin position="22"/>
        <end position="130"/>
    </location>
</feature>
<reference evidence="3" key="2">
    <citation type="submission" date="2025-09" db="UniProtKB">
        <authorList>
            <consortium name="Ensembl"/>
        </authorList>
    </citation>
    <scope>IDENTIFICATION</scope>
</reference>
<dbReference type="Proteomes" id="UP000265000">
    <property type="component" value="Unplaced"/>
</dbReference>
<proteinExistence type="predicted"/>
<dbReference type="InterPro" id="IPR036816">
    <property type="entry name" value="RNaseA-like_dom_sf"/>
</dbReference>
<organism evidence="3 4">
    <name type="scientific">Fundulus heteroclitus</name>
    <name type="common">Killifish</name>
    <name type="synonym">Mummichog</name>
    <dbReference type="NCBI Taxonomy" id="8078"/>
    <lineage>
        <taxon>Eukaryota</taxon>
        <taxon>Metazoa</taxon>
        <taxon>Chordata</taxon>
        <taxon>Craniata</taxon>
        <taxon>Vertebrata</taxon>
        <taxon>Euteleostomi</taxon>
        <taxon>Actinopterygii</taxon>
        <taxon>Neopterygii</taxon>
        <taxon>Teleostei</taxon>
        <taxon>Neoteleostei</taxon>
        <taxon>Acanthomorphata</taxon>
        <taxon>Ovalentaria</taxon>
        <taxon>Atherinomorphae</taxon>
        <taxon>Cyprinodontiformes</taxon>
        <taxon>Fundulidae</taxon>
        <taxon>Fundulus</taxon>
    </lineage>
</organism>
<feature type="domain" description="Ribonuclease A-domain" evidence="2">
    <location>
        <begin position="17"/>
        <end position="123"/>
    </location>
</feature>
<dbReference type="AlphaFoldDB" id="A0A3Q2PAQ3"/>